<dbReference type="EMBL" id="NAJQ01001434">
    <property type="protein sequence ID" value="TKA59173.1"/>
    <property type="molecule type" value="Genomic_DNA"/>
</dbReference>
<keyword evidence="2" id="KW-1185">Reference proteome</keyword>
<sequence>MPTPYTGSRRIASDSAYYAQIASDSAYYAQIASGNPYDGAFSAFAKKCTRNRNKVFGNKVTLRRLAAFAAPAASVNYNDLEL</sequence>
<dbReference type="Proteomes" id="UP000309340">
    <property type="component" value="Unassembled WGS sequence"/>
</dbReference>
<dbReference type="AlphaFoldDB" id="A0A4U0WAE3"/>
<proteinExistence type="predicted"/>
<evidence type="ECO:0000313" key="1">
    <source>
        <dbReference type="EMBL" id="TKA59173.1"/>
    </source>
</evidence>
<comment type="caution">
    <text evidence="1">The sequence shown here is derived from an EMBL/GenBank/DDBJ whole genome shotgun (WGS) entry which is preliminary data.</text>
</comment>
<reference evidence="1 2" key="1">
    <citation type="submission" date="2017-03" db="EMBL/GenBank/DDBJ databases">
        <title>Genomes of endolithic fungi from Antarctica.</title>
        <authorList>
            <person name="Coleine C."/>
            <person name="Masonjones S."/>
            <person name="Stajich J.E."/>
        </authorList>
    </citation>
    <scope>NUCLEOTIDE SEQUENCE [LARGE SCALE GENOMIC DNA]</scope>
    <source>
        <strain evidence="1 2">CCFEE 5184</strain>
    </source>
</reference>
<name>A0A4U0WAE3_9PEZI</name>
<accession>A0A4U0WAE3</accession>
<gene>
    <name evidence="1" type="ORF">B0A55_11712</name>
</gene>
<organism evidence="1 2">
    <name type="scientific">Friedmanniomyces simplex</name>
    <dbReference type="NCBI Taxonomy" id="329884"/>
    <lineage>
        <taxon>Eukaryota</taxon>
        <taxon>Fungi</taxon>
        <taxon>Dikarya</taxon>
        <taxon>Ascomycota</taxon>
        <taxon>Pezizomycotina</taxon>
        <taxon>Dothideomycetes</taxon>
        <taxon>Dothideomycetidae</taxon>
        <taxon>Mycosphaerellales</taxon>
        <taxon>Teratosphaeriaceae</taxon>
        <taxon>Friedmanniomyces</taxon>
    </lineage>
</organism>
<protein>
    <submittedName>
        <fullName evidence="1">Uncharacterized protein</fullName>
    </submittedName>
</protein>
<evidence type="ECO:0000313" key="2">
    <source>
        <dbReference type="Proteomes" id="UP000309340"/>
    </source>
</evidence>